<sequence length="174" mass="19438">ESSYLIIDSSNAEAYAKLVYTWAISTQPREFGYFLIRSIISLLELGQVDYAKLFLKEYLNQIKSNHSDLIIKEDTHLSLSSDKLINLSQLTILLLDKAPSTDLYKQLQSEFSQSLKQFELVDSYAKLGELYFGVKVYRQPNLLQSLMSGLFNPGPLTGGSGNLNISGAGNSELD</sequence>
<dbReference type="Proteomes" id="UP000070444">
    <property type="component" value="Unassembled WGS sequence"/>
</dbReference>
<dbReference type="InterPro" id="IPR007317">
    <property type="entry name" value="GET4"/>
</dbReference>
<protein>
    <submittedName>
        <fullName evidence="2">Uncharacterized protein</fullName>
    </submittedName>
</protein>
<reference evidence="2 3" key="1">
    <citation type="journal article" date="2015" name="Genome Biol. Evol.">
        <title>Phylogenomic analyses indicate that early fungi evolved digesting cell walls of algal ancestors of land plants.</title>
        <authorList>
            <person name="Chang Y."/>
            <person name="Wang S."/>
            <person name="Sekimoto S."/>
            <person name="Aerts A.L."/>
            <person name="Choi C."/>
            <person name="Clum A."/>
            <person name="LaButti K.M."/>
            <person name="Lindquist E.A."/>
            <person name="Yee Ngan C."/>
            <person name="Ohm R.A."/>
            <person name="Salamov A.A."/>
            <person name="Grigoriev I.V."/>
            <person name="Spatafora J.W."/>
            <person name="Berbee M.L."/>
        </authorList>
    </citation>
    <scope>NUCLEOTIDE SEQUENCE [LARGE SCALE GENOMIC DNA]</scope>
    <source>
        <strain evidence="2 3">NRRL 28638</strain>
    </source>
</reference>
<dbReference type="STRING" id="796925.A0A137NXR5"/>
<dbReference type="GO" id="GO:0005829">
    <property type="term" value="C:cytosol"/>
    <property type="evidence" value="ECO:0007669"/>
    <property type="project" value="TreeGrafter"/>
</dbReference>
<dbReference type="OrthoDB" id="10252405at2759"/>
<name>A0A137NXR5_CONC2</name>
<dbReference type="AlphaFoldDB" id="A0A137NXR5"/>
<evidence type="ECO:0000313" key="3">
    <source>
        <dbReference type="Proteomes" id="UP000070444"/>
    </source>
</evidence>
<dbReference type="Pfam" id="PF04190">
    <property type="entry name" value="GET4"/>
    <property type="match status" value="1"/>
</dbReference>
<accession>A0A137NXR5</accession>
<dbReference type="EMBL" id="KQ964621">
    <property type="protein sequence ID" value="KXN67660.1"/>
    <property type="molecule type" value="Genomic_DNA"/>
</dbReference>
<organism evidence="2 3">
    <name type="scientific">Conidiobolus coronatus (strain ATCC 28846 / CBS 209.66 / NRRL 28638)</name>
    <name type="common">Delacroixia coronata</name>
    <dbReference type="NCBI Taxonomy" id="796925"/>
    <lineage>
        <taxon>Eukaryota</taxon>
        <taxon>Fungi</taxon>
        <taxon>Fungi incertae sedis</taxon>
        <taxon>Zoopagomycota</taxon>
        <taxon>Entomophthoromycotina</taxon>
        <taxon>Entomophthoromycetes</taxon>
        <taxon>Entomophthorales</taxon>
        <taxon>Ancylistaceae</taxon>
        <taxon>Conidiobolus</taxon>
    </lineage>
</organism>
<dbReference type="InterPro" id="IPR011990">
    <property type="entry name" value="TPR-like_helical_dom_sf"/>
</dbReference>
<evidence type="ECO:0000313" key="2">
    <source>
        <dbReference type="EMBL" id="KXN67660.1"/>
    </source>
</evidence>
<feature type="non-terminal residue" evidence="2">
    <location>
        <position position="1"/>
    </location>
</feature>
<dbReference type="PANTHER" id="PTHR12875:SF0">
    <property type="entry name" value="GOLGI TO ER TRAFFIC PROTEIN 4 HOMOLOG"/>
    <property type="match status" value="1"/>
</dbReference>
<keyword evidence="3" id="KW-1185">Reference proteome</keyword>
<gene>
    <name evidence="2" type="ORF">CONCODRAFT_10230</name>
</gene>
<comment type="similarity">
    <text evidence="1">Belongs to the GET4 family.</text>
</comment>
<dbReference type="PANTHER" id="PTHR12875">
    <property type="entry name" value="GOLGI TO ER TRAFFIC PROTEIN 4 HOMOLOG"/>
    <property type="match status" value="1"/>
</dbReference>
<dbReference type="Gene3D" id="1.25.40.10">
    <property type="entry name" value="Tetratricopeptide repeat domain"/>
    <property type="match status" value="1"/>
</dbReference>
<evidence type="ECO:0000256" key="1">
    <source>
        <dbReference type="ARBA" id="ARBA00005351"/>
    </source>
</evidence>
<proteinExistence type="inferred from homology"/>
<dbReference type="GO" id="GO:0045048">
    <property type="term" value="P:protein insertion into ER membrane"/>
    <property type="evidence" value="ECO:0007669"/>
    <property type="project" value="InterPro"/>
</dbReference>